<keyword evidence="3" id="KW-1185">Reference proteome</keyword>
<dbReference type="STRING" id="77044.A0A1W2TEJ9"/>
<gene>
    <name evidence="2" type="ORF">SAMD00023353_1901320</name>
</gene>
<dbReference type="EMBL" id="DF977464">
    <property type="protein sequence ID" value="GAP86451.1"/>
    <property type="molecule type" value="Genomic_DNA"/>
</dbReference>
<sequence>MSSGWKDKVKNSWQPEKAKSALKSQVKGLVGQGETSAPRESHVAAPRSTLRDPSSFGPPPKHVAAYGPAAPQGSSRAVIPVPGQTQDAAQSYRAQAAEEELPAEPRPYRVDTTGLSTSHLPPPPTRRGADGRHAQSPPIHTPTPKQTPPAVAMTKPKPPPPSLPPRLPPRSGNSTPSPTLVGEQAAIPGRLNQGAVSRLGAVGISVPGLGIGGTRTPPPPGARPSPTQAPGNSQVDELQARFTRMGTASPHQAGDNSIVADGAGQQPAIQALGKKKPPPPPIPKKPSLSSTRESDTPPPVPLATRPRFD</sequence>
<dbReference type="AlphaFoldDB" id="A0A1W2TEJ9"/>
<evidence type="ECO:0000313" key="2">
    <source>
        <dbReference type="EMBL" id="GAP86451.1"/>
    </source>
</evidence>
<accession>A0A1W2TEJ9</accession>
<dbReference type="OrthoDB" id="3357271at2759"/>
<reference evidence="2" key="1">
    <citation type="submission" date="2016-03" db="EMBL/GenBank/DDBJ databases">
        <title>Draft genome sequence of Rosellinia necatrix.</title>
        <authorList>
            <person name="Kanematsu S."/>
        </authorList>
    </citation>
    <scope>NUCLEOTIDE SEQUENCE [LARGE SCALE GENOMIC DNA]</scope>
    <source>
        <strain evidence="2">W97</strain>
    </source>
</reference>
<organism evidence="2">
    <name type="scientific">Rosellinia necatrix</name>
    <name type="common">White root-rot fungus</name>
    <dbReference type="NCBI Taxonomy" id="77044"/>
    <lineage>
        <taxon>Eukaryota</taxon>
        <taxon>Fungi</taxon>
        <taxon>Dikarya</taxon>
        <taxon>Ascomycota</taxon>
        <taxon>Pezizomycotina</taxon>
        <taxon>Sordariomycetes</taxon>
        <taxon>Xylariomycetidae</taxon>
        <taxon>Xylariales</taxon>
        <taxon>Xylariaceae</taxon>
        <taxon>Rosellinia</taxon>
    </lineage>
</organism>
<feature type="region of interest" description="Disordered" evidence="1">
    <location>
        <begin position="1"/>
        <end position="186"/>
    </location>
</feature>
<proteinExistence type="predicted"/>
<feature type="compositionally biased region" description="Basic and acidic residues" evidence="1">
    <location>
        <begin position="1"/>
        <end position="10"/>
    </location>
</feature>
<evidence type="ECO:0000313" key="3">
    <source>
        <dbReference type="Proteomes" id="UP000054516"/>
    </source>
</evidence>
<dbReference type="Proteomes" id="UP000054516">
    <property type="component" value="Unassembled WGS sequence"/>
</dbReference>
<dbReference type="OMA" id="MKNGWHP"/>
<protein>
    <submittedName>
        <fullName evidence="2">Putative gmp synthase</fullName>
    </submittedName>
</protein>
<evidence type="ECO:0000256" key="1">
    <source>
        <dbReference type="SAM" id="MobiDB-lite"/>
    </source>
</evidence>
<name>A0A1W2TEJ9_ROSNE</name>
<feature type="compositionally biased region" description="Pro residues" evidence="1">
    <location>
        <begin position="156"/>
        <end position="168"/>
    </location>
</feature>
<feature type="region of interest" description="Disordered" evidence="1">
    <location>
        <begin position="207"/>
        <end position="309"/>
    </location>
</feature>